<dbReference type="InterPro" id="IPR015324">
    <property type="entry name" value="Ribosomal_Rsm22-like"/>
</dbReference>
<organism evidence="8 9">
    <name type="scientific">Ensete ventricosum</name>
    <name type="common">Abyssinian banana</name>
    <name type="synonym">Musa ensete</name>
    <dbReference type="NCBI Taxonomy" id="4639"/>
    <lineage>
        <taxon>Eukaryota</taxon>
        <taxon>Viridiplantae</taxon>
        <taxon>Streptophyta</taxon>
        <taxon>Embryophyta</taxon>
        <taxon>Tracheophyta</taxon>
        <taxon>Spermatophyta</taxon>
        <taxon>Magnoliopsida</taxon>
        <taxon>Liliopsida</taxon>
        <taxon>Zingiberales</taxon>
        <taxon>Musaceae</taxon>
        <taxon>Ensete</taxon>
    </lineage>
</organism>
<keyword evidence="3" id="KW-0809">Transit peptide</keyword>
<dbReference type="GO" id="GO:0051536">
    <property type="term" value="F:iron-sulfur cluster binding"/>
    <property type="evidence" value="ECO:0007669"/>
    <property type="project" value="UniProtKB-KW"/>
</dbReference>
<dbReference type="GO" id="GO:0008168">
    <property type="term" value="F:methyltransferase activity"/>
    <property type="evidence" value="ECO:0007669"/>
    <property type="project" value="InterPro"/>
</dbReference>
<dbReference type="Proteomes" id="UP000287651">
    <property type="component" value="Unassembled WGS sequence"/>
</dbReference>
<dbReference type="GO" id="GO:0046872">
    <property type="term" value="F:metal ion binding"/>
    <property type="evidence" value="ECO:0007669"/>
    <property type="project" value="UniProtKB-KW"/>
</dbReference>
<evidence type="ECO:0000256" key="1">
    <source>
        <dbReference type="ARBA" id="ARBA00004173"/>
    </source>
</evidence>
<keyword evidence="6" id="KW-0496">Mitochondrion</keyword>
<keyword evidence="5" id="KW-0411">Iron-sulfur</keyword>
<dbReference type="PANTHER" id="PTHR21320:SF3">
    <property type="entry name" value="CYTOCHROME C OXIDASE ASSEMBLY PROTEIN COX11, MITOCHONDRIAL-RELATED"/>
    <property type="match status" value="1"/>
</dbReference>
<evidence type="ECO:0000313" key="8">
    <source>
        <dbReference type="EMBL" id="RRT82253.1"/>
    </source>
</evidence>
<evidence type="ECO:0000256" key="2">
    <source>
        <dbReference type="ARBA" id="ARBA00022723"/>
    </source>
</evidence>
<evidence type="ECO:0000256" key="7">
    <source>
        <dbReference type="ARBA" id="ARBA00045681"/>
    </source>
</evidence>
<proteinExistence type="predicted"/>
<dbReference type="PANTHER" id="PTHR21320">
    <property type="entry name" value="CYTOCHROME C OXIDASE ASSEMBLY PROTEIN COX11-RELATED"/>
    <property type="match status" value="1"/>
</dbReference>
<comment type="function">
    <text evidence="7">Mitochondrial ribosome (mitoribosome) assembly factor. Binds at the interface of the head and body domains of the mitochondrial small ribosomal subunit (mt-SSU), occluding the mRNA channel and preventing compaction of the head domain towards the body. Probable inactive methyltransferase: retains the characteristic folding and ability to bind S-adenosyl-L-methionine, but it probably lost its methyltransferase activity.</text>
</comment>
<dbReference type="Pfam" id="PF09243">
    <property type="entry name" value="Rsm22"/>
    <property type="match status" value="1"/>
</dbReference>
<evidence type="ECO:0000256" key="6">
    <source>
        <dbReference type="ARBA" id="ARBA00023128"/>
    </source>
</evidence>
<sequence>MAASLLPEAAQKVFSPETLRSAAKQSEGIHLVPLSLRRAIKKFLRGVHMNRKVLLLSESFNKIKDANLQLAASTYRDLVDDPFRPVEHRAGRWKIQSAYGDIGLKYRDDETVAYVASRMPAVYSACHRVLREVRRRLPDFSPSKVLDFGAGPGSALCMPVCIARYRRTISYRAELGMPIRIDTVNLDNKDKTGKVLGRQCEEWKKRTPE</sequence>
<reference evidence="8 9" key="1">
    <citation type="journal article" date="2014" name="Agronomy (Basel)">
        <title>A Draft Genome Sequence for Ensete ventricosum, the Drought-Tolerant Tree Against Hunger.</title>
        <authorList>
            <person name="Harrison J."/>
            <person name="Moore K.A."/>
            <person name="Paszkiewicz K."/>
            <person name="Jones T."/>
            <person name="Grant M."/>
            <person name="Ambacheew D."/>
            <person name="Muzemil S."/>
            <person name="Studholme D.J."/>
        </authorList>
    </citation>
    <scope>NUCLEOTIDE SEQUENCE [LARGE SCALE GENOMIC DNA]</scope>
</reference>
<accession>A0A427B163</accession>
<dbReference type="EMBL" id="AMZH03000731">
    <property type="protein sequence ID" value="RRT82253.1"/>
    <property type="molecule type" value="Genomic_DNA"/>
</dbReference>
<name>A0A427B163_ENSVE</name>
<dbReference type="GO" id="GO:0006412">
    <property type="term" value="P:translation"/>
    <property type="evidence" value="ECO:0007669"/>
    <property type="project" value="InterPro"/>
</dbReference>
<dbReference type="SUPFAM" id="SSF53335">
    <property type="entry name" value="S-adenosyl-L-methionine-dependent methyltransferases"/>
    <property type="match status" value="1"/>
</dbReference>
<evidence type="ECO:0000313" key="9">
    <source>
        <dbReference type="Proteomes" id="UP000287651"/>
    </source>
</evidence>
<comment type="subcellular location">
    <subcellularLocation>
        <location evidence="1">Mitochondrion</location>
    </subcellularLocation>
</comment>
<dbReference type="InterPro" id="IPR029063">
    <property type="entry name" value="SAM-dependent_MTases_sf"/>
</dbReference>
<evidence type="ECO:0000256" key="4">
    <source>
        <dbReference type="ARBA" id="ARBA00023004"/>
    </source>
</evidence>
<evidence type="ECO:0000256" key="3">
    <source>
        <dbReference type="ARBA" id="ARBA00022946"/>
    </source>
</evidence>
<evidence type="ECO:0000256" key="5">
    <source>
        <dbReference type="ARBA" id="ARBA00023014"/>
    </source>
</evidence>
<comment type="caution">
    <text evidence="8">The sequence shown here is derived from an EMBL/GenBank/DDBJ whole genome shotgun (WGS) entry which is preliminary data.</text>
</comment>
<dbReference type="AlphaFoldDB" id="A0A427B163"/>
<dbReference type="GO" id="GO:0005739">
    <property type="term" value="C:mitochondrion"/>
    <property type="evidence" value="ECO:0007669"/>
    <property type="project" value="UniProtKB-SubCell"/>
</dbReference>
<keyword evidence="4" id="KW-0408">Iron</keyword>
<protein>
    <submittedName>
        <fullName evidence="8">Uncharacterized protein</fullName>
    </submittedName>
</protein>
<keyword evidence="2" id="KW-0479">Metal-binding</keyword>
<gene>
    <name evidence="8" type="ORF">B296_00013320</name>
</gene>